<dbReference type="STRING" id="1420583.V473_06560"/>
<dbReference type="EMBL" id="JACT01000001">
    <property type="protein sequence ID" value="KMS58758.1"/>
    <property type="molecule type" value="Genomic_DNA"/>
</dbReference>
<reference evidence="1 2" key="1">
    <citation type="journal article" date="2015" name="G3 (Bethesda)">
        <title>Insights into Ongoing Evolution of the Hexachlorocyclohexane Catabolic Pathway from Comparative Genomics of Ten Sphingomonadaceae Strains.</title>
        <authorList>
            <person name="Pearce S.L."/>
            <person name="Oakeshott J.G."/>
            <person name="Pandey G."/>
        </authorList>
    </citation>
    <scope>NUCLEOTIDE SEQUENCE [LARGE SCALE GENOMIC DNA]</scope>
    <source>
        <strain evidence="1 2">LL01</strain>
    </source>
</reference>
<dbReference type="AlphaFoldDB" id="A0A0J7Y5U1"/>
<gene>
    <name evidence="1" type="ORF">V473_06560</name>
</gene>
<dbReference type="Proteomes" id="UP000052232">
    <property type="component" value="Unassembled WGS sequence"/>
</dbReference>
<sequence length="51" mass="5288">MAGGECAWMGWVASASTGNSLPATSQLSPDPGDFPILLRKAHIREAYGVAV</sequence>
<keyword evidence="2" id="KW-1185">Reference proteome</keyword>
<accession>A0A0J7Y5U1</accession>
<name>A0A0J7Y5U1_9SPHN</name>
<comment type="caution">
    <text evidence="1">The sequence shown here is derived from an EMBL/GenBank/DDBJ whole genome shotgun (WGS) entry which is preliminary data.</text>
</comment>
<protein>
    <submittedName>
        <fullName evidence="1">Uncharacterized protein</fullName>
    </submittedName>
</protein>
<evidence type="ECO:0000313" key="1">
    <source>
        <dbReference type="EMBL" id="KMS58758.1"/>
    </source>
</evidence>
<evidence type="ECO:0000313" key="2">
    <source>
        <dbReference type="Proteomes" id="UP000052232"/>
    </source>
</evidence>
<dbReference type="PATRIC" id="fig|1420583.3.peg.1319"/>
<organism evidence="1 2">
    <name type="scientific">Sphingobium cupriresistens LL01</name>
    <dbReference type="NCBI Taxonomy" id="1420583"/>
    <lineage>
        <taxon>Bacteria</taxon>
        <taxon>Pseudomonadati</taxon>
        <taxon>Pseudomonadota</taxon>
        <taxon>Alphaproteobacteria</taxon>
        <taxon>Sphingomonadales</taxon>
        <taxon>Sphingomonadaceae</taxon>
        <taxon>Sphingobium</taxon>
    </lineage>
</organism>
<proteinExistence type="predicted"/>